<dbReference type="OrthoDB" id="9802328at2"/>
<feature type="region of interest" description="Disordered" evidence="4">
    <location>
        <begin position="83"/>
        <end position="110"/>
    </location>
</feature>
<evidence type="ECO:0000313" key="6">
    <source>
        <dbReference type="EMBL" id="TLF96648.1"/>
    </source>
</evidence>
<accession>A0A5R8P5U5</accession>
<dbReference type="InterPro" id="IPR011663">
    <property type="entry name" value="UTRA"/>
</dbReference>
<evidence type="ECO:0000259" key="5">
    <source>
        <dbReference type="PROSITE" id="PS50949"/>
    </source>
</evidence>
<dbReference type="GO" id="GO:0045892">
    <property type="term" value="P:negative regulation of DNA-templated transcription"/>
    <property type="evidence" value="ECO:0007669"/>
    <property type="project" value="TreeGrafter"/>
</dbReference>
<evidence type="ECO:0000256" key="4">
    <source>
        <dbReference type="SAM" id="MobiDB-lite"/>
    </source>
</evidence>
<name>A0A5R8P5U5_9NOCA</name>
<sequence length="299" mass="32173">MSETDASLPKYLRIAEDIRGRIERGELGVGDEVESERELAARWSVARPTAAKALNMLRQSGIVESRRGAGTFVARRGPVVRDGNPPAWVRNGPPAWVRGGDPDDSMRGGSEWARGLSRWAGSGGAGAKGSSRLGLVPLEDVPGAEAGDGGERRTPTVIVVAAEVAEPPESVAEVFRSSGEAIVRRVVLGSEGDVRLRTTWYPHEFVSLAPRLLEQAPISGGAGHYLQSVLGKVVAQRHERVCARRVAEGERDHLGIEPDAPVLVRQAVHYDDAGAVLWFAETVYPPDYWVLEPGALADR</sequence>
<dbReference type="EMBL" id="VBUU01000043">
    <property type="protein sequence ID" value="TLF96648.1"/>
    <property type="molecule type" value="Genomic_DNA"/>
</dbReference>
<evidence type="ECO:0000313" key="7">
    <source>
        <dbReference type="Proteomes" id="UP000308349"/>
    </source>
</evidence>
<dbReference type="PANTHER" id="PTHR44846">
    <property type="entry name" value="MANNOSYL-D-GLYCERATE TRANSPORT/METABOLISM SYSTEM REPRESSOR MNGR-RELATED"/>
    <property type="match status" value="1"/>
</dbReference>
<dbReference type="CDD" id="cd07377">
    <property type="entry name" value="WHTH_GntR"/>
    <property type="match status" value="1"/>
</dbReference>
<dbReference type="SUPFAM" id="SSF64288">
    <property type="entry name" value="Chorismate lyase-like"/>
    <property type="match status" value="1"/>
</dbReference>
<dbReference type="InterPro" id="IPR050679">
    <property type="entry name" value="Bact_HTH_transcr_reg"/>
</dbReference>
<dbReference type="GO" id="GO:0003677">
    <property type="term" value="F:DNA binding"/>
    <property type="evidence" value="ECO:0007669"/>
    <property type="project" value="UniProtKB-KW"/>
</dbReference>
<keyword evidence="3" id="KW-0804">Transcription</keyword>
<evidence type="ECO:0000256" key="2">
    <source>
        <dbReference type="ARBA" id="ARBA00023125"/>
    </source>
</evidence>
<reference evidence="6 7" key="1">
    <citation type="submission" date="2019-05" db="EMBL/GenBank/DDBJ databases">
        <title>Genomes sequences of two Nocardia cyriacigeorgica environmental isolates, type strains Nocardia asteroides ATCC 19247 and Nocardia cyriacigeorgica DSM 44484.</title>
        <authorList>
            <person name="Vautrin F."/>
            <person name="Bergeron E."/>
            <person name="Dubost A."/>
            <person name="Abrouk D."/>
            <person name="Rodriguez Nava V."/>
            <person name="Pujic P."/>
        </authorList>
    </citation>
    <scope>NUCLEOTIDE SEQUENCE [LARGE SCALE GENOMIC DNA]</scope>
    <source>
        <strain evidence="6 7">EML 1456</strain>
    </source>
</reference>
<dbReference type="SMART" id="SM00345">
    <property type="entry name" value="HTH_GNTR"/>
    <property type="match status" value="1"/>
</dbReference>
<gene>
    <name evidence="6" type="ORF">FEK35_28280</name>
</gene>
<dbReference type="PRINTS" id="PR00035">
    <property type="entry name" value="HTHGNTR"/>
</dbReference>
<dbReference type="PANTHER" id="PTHR44846:SF17">
    <property type="entry name" value="GNTR-FAMILY TRANSCRIPTIONAL REGULATOR"/>
    <property type="match status" value="1"/>
</dbReference>
<dbReference type="AlphaFoldDB" id="A0A5R8P5U5"/>
<dbReference type="Pfam" id="PF00392">
    <property type="entry name" value="GntR"/>
    <property type="match status" value="1"/>
</dbReference>
<dbReference type="Proteomes" id="UP000308349">
    <property type="component" value="Unassembled WGS sequence"/>
</dbReference>
<feature type="domain" description="HTH gntR-type" evidence="5">
    <location>
        <begin position="8"/>
        <end position="76"/>
    </location>
</feature>
<dbReference type="PROSITE" id="PS50949">
    <property type="entry name" value="HTH_GNTR"/>
    <property type="match status" value="1"/>
</dbReference>
<evidence type="ECO:0000256" key="1">
    <source>
        <dbReference type="ARBA" id="ARBA00023015"/>
    </source>
</evidence>
<dbReference type="Pfam" id="PF07702">
    <property type="entry name" value="UTRA"/>
    <property type="match status" value="1"/>
</dbReference>
<dbReference type="SUPFAM" id="SSF46785">
    <property type="entry name" value="Winged helix' DNA-binding domain"/>
    <property type="match status" value="1"/>
</dbReference>
<organism evidence="6 7">
    <name type="scientific">Nocardia cyriacigeorgica</name>
    <dbReference type="NCBI Taxonomy" id="135487"/>
    <lineage>
        <taxon>Bacteria</taxon>
        <taxon>Bacillati</taxon>
        <taxon>Actinomycetota</taxon>
        <taxon>Actinomycetes</taxon>
        <taxon>Mycobacteriales</taxon>
        <taxon>Nocardiaceae</taxon>
        <taxon>Nocardia</taxon>
    </lineage>
</organism>
<proteinExistence type="predicted"/>
<comment type="caution">
    <text evidence="6">The sequence shown here is derived from an EMBL/GenBank/DDBJ whole genome shotgun (WGS) entry which is preliminary data.</text>
</comment>
<keyword evidence="1" id="KW-0805">Transcription regulation</keyword>
<dbReference type="InterPro" id="IPR028978">
    <property type="entry name" value="Chorismate_lyase_/UTRA_dom_sf"/>
</dbReference>
<dbReference type="GO" id="GO:0003700">
    <property type="term" value="F:DNA-binding transcription factor activity"/>
    <property type="evidence" value="ECO:0007669"/>
    <property type="project" value="InterPro"/>
</dbReference>
<protein>
    <submittedName>
        <fullName evidence="6">GntR family transcriptional regulator</fullName>
    </submittedName>
</protein>
<dbReference type="InterPro" id="IPR000524">
    <property type="entry name" value="Tscrpt_reg_HTH_GntR"/>
</dbReference>
<keyword evidence="2" id="KW-0238">DNA-binding</keyword>
<evidence type="ECO:0000256" key="3">
    <source>
        <dbReference type="ARBA" id="ARBA00023163"/>
    </source>
</evidence>
<dbReference type="InterPro" id="IPR036388">
    <property type="entry name" value="WH-like_DNA-bd_sf"/>
</dbReference>
<dbReference type="SMART" id="SM00866">
    <property type="entry name" value="UTRA"/>
    <property type="match status" value="1"/>
</dbReference>
<dbReference type="Gene3D" id="1.10.10.10">
    <property type="entry name" value="Winged helix-like DNA-binding domain superfamily/Winged helix DNA-binding domain"/>
    <property type="match status" value="1"/>
</dbReference>
<dbReference type="InterPro" id="IPR036390">
    <property type="entry name" value="WH_DNA-bd_sf"/>
</dbReference>
<dbReference type="Gene3D" id="3.40.1410.10">
    <property type="entry name" value="Chorismate lyase-like"/>
    <property type="match status" value="1"/>
</dbReference>
<dbReference type="RefSeq" id="WP_138458794.1">
    <property type="nucleotide sequence ID" value="NZ_VBUU01000043.1"/>
</dbReference>